<dbReference type="InterPro" id="IPR036388">
    <property type="entry name" value="WH-like_DNA-bd_sf"/>
</dbReference>
<dbReference type="NCBIfam" id="TIGR00121">
    <property type="entry name" value="birA_ligase"/>
    <property type="match status" value="1"/>
</dbReference>
<keyword evidence="2 5" id="KW-0547">Nucleotide-binding</keyword>
<dbReference type="PANTHER" id="PTHR12835">
    <property type="entry name" value="BIOTIN PROTEIN LIGASE"/>
    <property type="match status" value="1"/>
</dbReference>
<dbReference type="GO" id="GO:0016740">
    <property type="term" value="F:transferase activity"/>
    <property type="evidence" value="ECO:0007669"/>
    <property type="project" value="UniProtKB-ARBA"/>
</dbReference>
<dbReference type="HAMAP" id="MF_00978">
    <property type="entry name" value="Bifunct_BirA"/>
    <property type="match status" value="1"/>
</dbReference>
<dbReference type="GO" id="GO:0003677">
    <property type="term" value="F:DNA binding"/>
    <property type="evidence" value="ECO:0007669"/>
    <property type="project" value="UniProtKB-UniRule"/>
</dbReference>
<dbReference type="InterPro" id="IPR013196">
    <property type="entry name" value="HTH_11"/>
</dbReference>
<evidence type="ECO:0000313" key="7">
    <source>
        <dbReference type="EMBL" id="XDI37101.1"/>
    </source>
</evidence>
<evidence type="ECO:0000259" key="6">
    <source>
        <dbReference type="PROSITE" id="PS51733"/>
    </source>
</evidence>
<feature type="DNA-binding region" description="H-T-H motif" evidence="5">
    <location>
        <begin position="19"/>
        <end position="38"/>
    </location>
</feature>
<dbReference type="EC" id="6.3.4.15" evidence="5"/>
<evidence type="ECO:0000256" key="3">
    <source>
        <dbReference type="ARBA" id="ARBA00022840"/>
    </source>
</evidence>
<dbReference type="GO" id="GO:0005737">
    <property type="term" value="C:cytoplasm"/>
    <property type="evidence" value="ECO:0007669"/>
    <property type="project" value="TreeGrafter"/>
</dbReference>
<feature type="binding site" evidence="5">
    <location>
        <position position="185"/>
    </location>
    <ligand>
        <name>biotin</name>
        <dbReference type="ChEBI" id="CHEBI:57586"/>
    </ligand>
</feature>
<dbReference type="GO" id="GO:0009249">
    <property type="term" value="P:protein lipoylation"/>
    <property type="evidence" value="ECO:0007669"/>
    <property type="project" value="UniProtKB-ARBA"/>
</dbReference>
<keyword evidence="1 5" id="KW-0436">Ligase</keyword>
<evidence type="ECO:0000256" key="2">
    <source>
        <dbReference type="ARBA" id="ARBA00022741"/>
    </source>
</evidence>
<evidence type="ECO:0000256" key="1">
    <source>
        <dbReference type="ARBA" id="ARBA00022598"/>
    </source>
</evidence>
<evidence type="ECO:0000256" key="4">
    <source>
        <dbReference type="ARBA" id="ARBA00023267"/>
    </source>
</evidence>
<comment type="similarity">
    <text evidence="5">Belongs to the biotin--protein ligase family.</text>
</comment>
<feature type="binding site" evidence="5">
    <location>
        <begin position="118"/>
        <end position="120"/>
    </location>
    <ligand>
        <name>biotin</name>
        <dbReference type="ChEBI" id="CHEBI:57586"/>
    </ligand>
</feature>
<dbReference type="AlphaFoldDB" id="A0AB39BUW1"/>
<dbReference type="EMBL" id="CP162551">
    <property type="protein sequence ID" value="XDI37101.1"/>
    <property type="molecule type" value="Genomic_DNA"/>
</dbReference>
<dbReference type="PANTHER" id="PTHR12835:SF5">
    <property type="entry name" value="BIOTIN--PROTEIN LIGASE"/>
    <property type="match status" value="1"/>
</dbReference>
<dbReference type="Pfam" id="PF02237">
    <property type="entry name" value="BPL_C"/>
    <property type="match status" value="1"/>
</dbReference>
<keyword evidence="5" id="KW-0238">DNA-binding</keyword>
<dbReference type="Gene3D" id="2.30.30.100">
    <property type="match status" value="1"/>
</dbReference>
<sequence length="325" mass="36409">MKEKLLKIFLEHEGEYVSGEKISQELGCSRTAVWKHIEELRKNGYKLDSAPRKGYRMVTKANGIHSHEIKQYLKTNYLGHELTYFDAVDSTQYVAHKLAQEGVKQGHVVIANEQTAGRGRLGRVWHSRSDTSISMSLILRPSLPPQKTPQITLLAAVAVVRAIKKNTGLTCEIKWPNDILLNGKKLVGILTEMQADPDLVHSVIVGIGLNVNQQKDDFGEDIESIATSLSIASGKTVDRANLIADILSEFEWLYDEYLIEGFSTIRPMWEAYSISVGTYIYARMIKEVIYGYAKGITDDGVLLVEDEHGKVHSIYSADIEIDSSR</sequence>
<dbReference type="PROSITE" id="PS51733">
    <property type="entry name" value="BPL_LPL_CATALYTIC"/>
    <property type="match status" value="1"/>
</dbReference>
<dbReference type="InterPro" id="IPR004408">
    <property type="entry name" value="Biotin_CoA_COase_ligase"/>
</dbReference>
<dbReference type="GO" id="GO:0005524">
    <property type="term" value="F:ATP binding"/>
    <property type="evidence" value="ECO:0007669"/>
    <property type="project" value="UniProtKB-UniRule"/>
</dbReference>
<comment type="caution">
    <text evidence="5">Lacks conserved residue(s) required for the propagation of feature annotation.</text>
</comment>
<keyword evidence="4 5" id="KW-0092">Biotin</keyword>
<evidence type="ECO:0000256" key="5">
    <source>
        <dbReference type="HAMAP-Rule" id="MF_00978"/>
    </source>
</evidence>
<name>A0AB39BUW1_9BACI</name>
<proteinExistence type="inferred from homology"/>
<dbReference type="SUPFAM" id="SSF55681">
    <property type="entry name" value="Class II aaRS and biotin synthetases"/>
    <property type="match status" value="1"/>
</dbReference>
<dbReference type="Gene3D" id="1.10.10.10">
    <property type="entry name" value="Winged helix-like DNA-binding domain superfamily/Winged helix DNA-binding domain"/>
    <property type="match status" value="1"/>
</dbReference>
<keyword evidence="5" id="KW-0805">Transcription regulation</keyword>
<keyword evidence="5" id="KW-0804">Transcription</keyword>
<dbReference type="CDD" id="cd16442">
    <property type="entry name" value="BPL"/>
    <property type="match status" value="1"/>
</dbReference>
<dbReference type="InterPro" id="IPR004143">
    <property type="entry name" value="BPL_LPL_catalytic"/>
</dbReference>
<dbReference type="Gene3D" id="3.30.930.10">
    <property type="entry name" value="Bira Bifunctional Protein, Domain 2"/>
    <property type="match status" value="1"/>
</dbReference>
<organism evidence="7">
    <name type="scientific">Alkalihalophilus sp. As8PL</name>
    <dbReference type="NCBI Taxonomy" id="3237103"/>
    <lineage>
        <taxon>Bacteria</taxon>
        <taxon>Bacillati</taxon>
        <taxon>Bacillota</taxon>
        <taxon>Bacilli</taxon>
        <taxon>Bacillales</taxon>
        <taxon>Bacillaceae</taxon>
        <taxon>Alkalihalophilus</taxon>
    </lineage>
</organism>
<comment type="catalytic activity">
    <reaction evidence="5">
        <text>biotin + L-lysyl-[protein] + ATP = N(6)-biotinyl-L-lysyl-[protein] + AMP + diphosphate + H(+)</text>
        <dbReference type="Rhea" id="RHEA:11756"/>
        <dbReference type="Rhea" id="RHEA-COMP:9752"/>
        <dbReference type="Rhea" id="RHEA-COMP:10505"/>
        <dbReference type="ChEBI" id="CHEBI:15378"/>
        <dbReference type="ChEBI" id="CHEBI:29969"/>
        <dbReference type="ChEBI" id="CHEBI:30616"/>
        <dbReference type="ChEBI" id="CHEBI:33019"/>
        <dbReference type="ChEBI" id="CHEBI:57586"/>
        <dbReference type="ChEBI" id="CHEBI:83144"/>
        <dbReference type="ChEBI" id="CHEBI:456215"/>
        <dbReference type="EC" id="6.3.4.15"/>
    </reaction>
</comment>
<reference evidence="7" key="1">
    <citation type="submission" date="2024-07" db="EMBL/GenBank/DDBJ databases">
        <title>Identification and characteristics of an arsenic-resistant bacterial isolate, which belongs to a novel species.</title>
        <authorList>
            <person name="Juszczyk A."/>
            <person name="Kowalczyk A."/>
            <person name="Was K."/>
            <person name="Kosowicz W."/>
            <person name="Budzyn A."/>
            <person name="Latowski D."/>
        </authorList>
    </citation>
    <scope>NUCLEOTIDE SEQUENCE</scope>
    <source>
        <strain evidence="7">As8PL</strain>
    </source>
</reference>
<accession>A0AB39BUW1</accession>
<dbReference type="SUPFAM" id="SSF50037">
    <property type="entry name" value="C-terminal domain of transcriptional repressors"/>
    <property type="match status" value="1"/>
</dbReference>
<keyword evidence="5" id="KW-0678">Repressor</keyword>
<dbReference type="SUPFAM" id="SSF46785">
    <property type="entry name" value="Winged helix' DNA-binding domain"/>
    <property type="match status" value="1"/>
</dbReference>
<gene>
    <name evidence="5" type="primary">birA</name>
    <name evidence="7" type="ORF">AB3N04_01955</name>
</gene>
<feature type="domain" description="BPL/LPL catalytic" evidence="6">
    <location>
        <begin position="67"/>
        <end position="258"/>
    </location>
</feature>
<feature type="binding site" evidence="5">
    <location>
        <position position="114"/>
    </location>
    <ligand>
        <name>biotin</name>
        <dbReference type="ChEBI" id="CHEBI:57586"/>
    </ligand>
</feature>
<protein>
    <recommendedName>
        <fullName evidence="5">Bifunctional ligase/repressor BirA</fullName>
    </recommendedName>
    <alternativeName>
        <fullName evidence="5">Biotin--[acetyl-CoA-carboxylase] ligase</fullName>
        <ecNumber evidence="5">6.3.4.15</ecNumber>
    </alternativeName>
    <alternativeName>
        <fullName evidence="5">Biotin--protein ligase</fullName>
    </alternativeName>
    <alternativeName>
        <fullName evidence="5">Biotin-[acetyl-CoA carboxylase] synthetase</fullName>
    </alternativeName>
</protein>
<dbReference type="InterPro" id="IPR036390">
    <property type="entry name" value="WH_DNA-bd_sf"/>
</dbReference>
<dbReference type="GO" id="GO:0006355">
    <property type="term" value="P:regulation of DNA-templated transcription"/>
    <property type="evidence" value="ECO:0007669"/>
    <property type="project" value="UniProtKB-UniRule"/>
</dbReference>
<dbReference type="RefSeq" id="WP_368504478.1">
    <property type="nucleotide sequence ID" value="NZ_CP162551.1"/>
</dbReference>
<dbReference type="InterPro" id="IPR030855">
    <property type="entry name" value="Bifunct_BirA"/>
</dbReference>
<dbReference type="InterPro" id="IPR045864">
    <property type="entry name" value="aa-tRNA-synth_II/BPL/LPL"/>
</dbReference>
<dbReference type="Pfam" id="PF03099">
    <property type="entry name" value="BPL_LplA_LipB"/>
    <property type="match status" value="1"/>
</dbReference>
<dbReference type="Pfam" id="PF08279">
    <property type="entry name" value="HTH_11"/>
    <property type="match status" value="1"/>
</dbReference>
<keyword evidence="3 5" id="KW-0067">ATP-binding</keyword>
<dbReference type="InterPro" id="IPR008988">
    <property type="entry name" value="Transcriptional_repressor_C"/>
</dbReference>
<dbReference type="InterPro" id="IPR003142">
    <property type="entry name" value="BPL_C"/>
</dbReference>
<dbReference type="GO" id="GO:0004077">
    <property type="term" value="F:biotin--[biotin carboxyl-carrier protein] ligase activity"/>
    <property type="evidence" value="ECO:0007669"/>
    <property type="project" value="UniProtKB-UniRule"/>
</dbReference>
<comment type="function">
    <text evidence="5">Acts both as a biotin--[acetyl-CoA-carboxylase] ligase and a repressor.</text>
</comment>